<protein>
    <recommendedName>
        <fullName evidence="12">Cation/H+ exchanger transmembrane domain-containing protein</fullName>
    </recommendedName>
</protein>
<dbReference type="GO" id="GO:0012505">
    <property type="term" value="C:endomembrane system"/>
    <property type="evidence" value="ECO:0007669"/>
    <property type="project" value="TreeGrafter"/>
</dbReference>
<evidence type="ECO:0000256" key="4">
    <source>
        <dbReference type="ARBA" id="ARBA00022692"/>
    </source>
</evidence>
<feature type="transmembrane region" description="Helical" evidence="11">
    <location>
        <begin position="120"/>
        <end position="142"/>
    </location>
</feature>
<evidence type="ECO:0000259" key="12">
    <source>
        <dbReference type="Pfam" id="PF00999"/>
    </source>
</evidence>
<keyword evidence="5" id="KW-0630">Potassium</keyword>
<dbReference type="GO" id="GO:0015297">
    <property type="term" value="F:antiporter activity"/>
    <property type="evidence" value="ECO:0007669"/>
    <property type="project" value="InterPro"/>
</dbReference>
<evidence type="ECO:0000256" key="5">
    <source>
        <dbReference type="ARBA" id="ARBA00022958"/>
    </source>
</evidence>
<evidence type="ECO:0000313" key="14">
    <source>
        <dbReference type="Proteomes" id="UP000585474"/>
    </source>
</evidence>
<reference evidence="14" key="1">
    <citation type="submission" date="2019-07" db="EMBL/GenBank/DDBJ databases">
        <title>De Novo Assembly of kiwifruit Actinidia rufa.</title>
        <authorList>
            <person name="Sugita-Konishi S."/>
            <person name="Sato K."/>
            <person name="Mori E."/>
            <person name="Abe Y."/>
            <person name="Kisaki G."/>
            <person name="Hamano K."/>
            <person name="Suezawa K."/>
            <person name="Otani M."/>
            <person name="Fukuda T."/>
            <person name="Manabe T."/>
            <person name="Gomi K."/>
            <person name="Tabuchi M."/>
            <person name="Akimitsu K."/>
            <person name="Kataoka I."/>
        </authorList>
    </citation>
    <scope>NUCLEOTIDE SEQUENCE [LARGE SCALE GENOMIC DNA]</scope>
    <source>
        <strain evidence="14">cv. Fuchu</strain>
    </source>
</reference>
<dbReference type="GO" id="GO:1902600">
    <property type="term" value="P:proton transmembrane transport"/>
    <property type="evidence" value="ECO:0007669"/>
    <property type="project" value="InterPro"/>
</dbReference>
<dbReference type="OrthoDB" id="2687058at2759"/>
<feature type="transmembrane region" description="Helical" evidence="11">
    <location>
        <begin position="154"/>
        <end position="176"/>
    </location>
</feature>
<evidence type="ECO:0000256" key="9">
    <source>
        <dbReference type="ARBA" id="ARBA00038341"/>
    </source>
</evidence>
<dbReference type="Gene3D" id="1.20.1530.20">
    <property type="match status" value="1"/>
</dbReference>
<feature type="region of interest" description="Disordered" evidence="10">
    <location>
        <begin position="184"/>
        <end position="214"/>
    </location>
</feature>
<evidence type="ECO:0000256" key="2">
    <source>
        <dbReference type="ARBA" id="ARBA00022448"/>
    </source>
</evidence>
<keyword evidence="3" id="KW-0633">Potassium transport</keyword>
<dbReference type="PANTHER" id="PTHR32468">
    <property type="entry name" value="CATION/H + ANTIPORTER"/>
    <property type="match status" value="1"/>
</dbReference>
<proteinExistence type="inferred from homology"/>
<sequence>MQARAKRDLYDISWMILLFISNFKLDFDHSRDRFSQCILEAKLLGGARRASTGSCLGGKAGLLVSGLLYPTFLTVSGLKTNIFKIHLQSTWIVLVIVLFASLVKIGAVLLIAHYTNMPSLEALVLGFVLNARGICEVAVYNLWKDGQILTDQEFALVVISVVAVTAIITPLIRTYMIPQQEDHPTSEARCGASKESPAASISSPTCQARRPGLPDAHSPPPILHRRAKCKCLQCLSQLETIHEDICRVAFDENATIVIISFHKYWAIDSSIGSLNCAIQNKLIRYHVAVLYIGSPDDAESLSYGARMVNRNNVTLTSVMLMRETKRSCIKKSTKPPPCCRGLGEQIECPGLGVMGDFLVSPDFGSAGSVLVVQQQRVLGGWRMNSGMKPVVNYREMPLQGMQSHGVTATIAGDSDATCLHG</sequence>
<keyword evidence="2" id="KW-0813">Transport</keyword>
<dbReference type="GO" id="GO:0016020">
    <property type="term" value="C:membrane"/>
    <property type="evidence" value="ECO:0007669"/>
    <property type="project" value="UniProtKB-SubCell"/>
</dbReference>
<dbReference type="AlphaFoldDB" id="A0A7J0DF62"/>
<accession>A0A7J0DF62</accession>
<comment type="similarity">
    <text evidence="9">Belongs to the monovalent cation:proton antiporter 2 (CPA2) transporter (TC 2.A.37) family. CHX (TC 2.A.37.4) subfamily.</text>
</comment>
<dbReference type="PANTHER" id="PTHR32468:SF35">
    <property type="entry name" value="CATION_H+ EXCHANGER DOMAIN-CONTAINING PROTEIN"/>
    <property type="match status" value="1"/>
</dbReference>
<name>A0A7J0DF62_9ERIC</name>
<keyword evidence="6 11" id="KW-1133">Transmembrane helix</keyword>
<dbReference type="GO" id="GO:0006885">
    <property type="term" value="P:regulation of pH"/>
    <property type="evidence" value="ECO:0007669"/>
    <property type="project" value="TreeGrafter"/>
</dbReference>
<comment type="subcellular location">
    <subcellularLocation>
        <location evidence="1">Membrane</location>
        <topology evidence="1">Multi-pass membrane protein</topology>
    </subcellularLocation>
</comment>
<dbReference type="Pfam" id="PF00999">
    <property type="entry name" value="Na_H_Exchanger"/>
    <property type="match status" value="1"/>
</dbReference>
<feature type="transmembrane region" description="Helical" evidence="11">
    <location>
        <begin position="90"/>
        <end position="114"/>
    </location>
</feature>
<evidence type="ECO:0000256" key="8">
    <source>
        <dbReference type="ARBA" id="ARBA00023136"/>
    </source>
</evidence>
<keyword evidence="8 11" id="KW-0472">Membrane</keyword>
<evidence type="ECO:0000313" key="13">
    <source>
        <dbReference type="EMBL" id="GFS33606.1"/>
    </source>
</evidence>
<dbReference type="GO" id="GO:0006813">
    <property type="term" value="P:potassium ion transport"/>
    <property type="evidence" value="ECO:0007669"/>
    <property type="project" value="UniProtKB-KW"/>
</dbReference>
<evidence type="ECO:0000256" key="3">
    <source>
        <dbReference type="ARBA" id="ARBA00022538"/>
    </source>
</evidence>
<organism evidence="13 14">
    <name type="scientific">Actinidia rufa</name>
    <dbReference type="NCBI Taxonomy" id="165716"/>
    <lineage>
        <taxon>Eukaryota</taxon>
        <taxon>Viridiplantae</taxon>
        <taxon>Streptophyta</taxon>
        <taxon>Embryophyta</taxon>
        <taxon>Tracheophyta</taxon>
        <taxon>Spermatophyta</taxon>
        <taxon>Magnoliopsida</taxon>
        <taxon>eudicotyledons</taxon>
        <taxon>Gunneridae</taxon>
        <taxon>Pentapetalae</taxon>
        <taxon>asterids</taxon>
        <taxon>Ericales</taxon>
        <taxon>Actinidiaceae</taxon>
        <taxon>Actinidia</taxon>
    </lineage>
</organism>
<evidence type="ECO:0000256" key="7">
    <source>
        <dbReference type="ARBA" id="ARBA00023065"/>
    </source>
</evidence>
<keyword evidence="4 11" id="KW-0812">Transmembrane</keyword>
<evidence type="ECO:0000256" key="10">
    <source>
        <dbReference type="SAM" id="MobiDB-lite"/>
    </source>
</evidence>
<dbReference type="Proteomes" id="UP000585474">
    <property type="component" value="Unassembled WGS sequence"/>
</dbReference>
<dbReference type="InterPro" id="IPR050794">
    <property type="entry name" value="CPA2_transporter"/>
</dbReference>
<feature type="domain" description="Cation/H+ exchanger transmembrane" evidence="12">
    <location>
        <begin position="66"/>
        <end position="172"/>
    </location>
</feature>
<keyword evidence="14" id="KW-1185">Reference proteome</keyword>
<evidence type="ECO:0000256" key="11">
    <source>
        <dbReference type="SAM" id="Phobius"/>
    </source>
</evidence>
<keyword evidence="7" id="KW-0406">Ion transport</keyword>
<gene>
    <name evidence="13" type="ORF">Acr_00g0029570</name>
</gene>
<evidence type="ECO:0000256" key="1">
    <source>
        <dbReference type="ARBA" id="ARBA00004141"/>
    </source>
</evidence>
<dbReference type="InterPro" id="IPR038770">
    <property type="entry name" value="Na+/solute_symporter_sf"/>
</dbReference>
<dbReference type="EMBL" id="BJWL01000192">
    <property type="protein sequence ID" value="GFS33606.1"/>
    <property type="molecule type" value="Genomic_DNA"/>
</dbReference>
<dbReference type="InterPro" id="IPR006153">
    <property type="entry name" value="Cation/H_exchanger_TM"/>
</dbReference>
<comment type="caution">
    <text evidence="13">The sequence shown here is derived from an EMBL/GenBank/DDBJ whole genome shotgun (WGS) entry which is preliminary data.</text>
</comment>
<evidence type="ECO:0000256" key="6">
    <source>
        <dbReference type="ARBA" id="ARBA00022989"/>
    </source>
</evidence>